<dbReference type="AlphaFoldDB" id="A0A1Y2T3U2"/>
<gene>
    <name evidence="1" type="ORF">A6D92_18120</name>
</gene>
<organism evidence="1 2">
    <name type="scientific">Symbiobacterium thermophilum</name>
    <dbReference type="NCBI Taxonomy" id="2734"/>
    <lineage>
        <taxon>Bacteria</taxon>
        <taxon>Bacillati</taxon>
        <taxon>Bacillota</taxon>
        <taxon>Clostridia</taxon>
        <taxon>Eubacteriales</taxon>
        <taxon>Symbiobacteriaceae</taxon>
        <taxon>Symbiobacterium</taxon>
    </lineage>
</organism>
<sequence length="82" mass="8996">MTLHEVAAELARRMNCTVEPAQGDAQSVTVRGKGYHFVVAGFFGGWQATLYLPDQDPVTFYGEAVEALEIRLKGRLSGRPVD</sequence>
<evidence type="ECO:0000313" key="2">
    <source>
        <dbReference type="Proteomes" id="UP000194267"/>
    </source>
</evidence>
<protein>
    <submittedName>
        <fullName evidence="1">Uncharacterized protein</fullName>
    </submittedName>
</protein>
<dbReference type="EMBL" id="LWLV01001853">
    <property type="protein sequence ID" value="OTA40404.1"/>
    <property type="molecule type" value="Genomic_DNA"/>
</dbReference>
<reference evidence="2" key="1">
    <citation type="submission" date="2016-04" db="EMBL/GenBank/DDBJ databases">
        <authorList>
            <person name="Antunes L.P."/>
            <person name="Martins L.F."/>
            <person name="Pereira R.V."/>
            <person name="Thomas A.M."/>
            <person name="Barbosa D."/>
            <person name="Nascimento L."/>
            <person name="Silva G.M."/>
            <person name="Condomitti G.W."/>
            <person name="Digiampietri L.A."/>
            <person name="Lombardi K.C."/>
            <person name="Ramos P.L."/>
            <person name="Quaggio R.B."/>
            <person name="Oliveira J.C."/>
            <person name="Pascon R.C."/>
            <person name="Cruz J.B."/>
            <person name="Silva A.M."/>
            <person name="Setubal J.C."/>
        </authorList>
    </citation>
    <scope>NUCLEOTIDE SEQUENCE [LARGE SCALE GENOMIC DNA]</scope>
</reference>
<dbReference type="Proteomes" id="UP000194267">
    <property type="component" value="Unassembled WGS sequence"/>
</dbReference>
<dbReference type="RefSeq" id="WP_375221567.1">
    <property type="nucleotide sequence ID" value="NZ_JACSIR010000088.1"/>
</dbReference>
<proteinExistence type="predicted"/>
<accession>A0A1Y2T3U2</accession>
<comment type="caution">
    <text evidence="1">The sequence shown here is derived from an EMBL/GenBank/DDBJ whole genome shotgun (WGS) entry which is preliminary data.</text>
</comment>
<name>A0A1Y2T3U2_SYMTR</name>
<evidence type="ECO:0000313" key="1">
    <source>
        <dbReference type="EMBL" id="OTA40404.1"/>
    </source>
</evidence>